<gene>
    <name evidence="1" type="ORF">GQ55_2G068600</name>
</gene>
<keyword evidence="2" id="KW-1185">Reference proteome</keyword>
<accession>A0A2T7EM73</accession>
<protein>
    <submittedName>
        <fullName evidence="1">Uncharacterized protein</fullName>
    </submittedName>
</protein>
<dbReference type="Proteomes" id="UP000244336">
    <property type="component" value="Chromosome 2"/>
</dbReference>
<dbReference type="EMBL" id="CM009750">
    <property type="protein sequence ID" value="PUZ68937.1"/>
    <property type="molecule type" value="Genomic_DNA"/>
</dbReference>
<dbReference type="Gramene" id="PUZ68937">
    <property type="protein sequence ID" value="PUZ68937"/>
    <property type="gene ID" value="GQ55_2G068600"/>
</dbReference>
<evidence type="ECO:0000313" key="2">
    <source>
        <dbReference type="Proteomes" id="UP000244336"/>
    </source>
</evidence>
<reference evidence="1 2" key="1">
    <citation type="submission" date="2018-04" db="EMBL/GenBank/DDBJ databases">
        <title>WGS assembly of Panicum hallii var. hallii HAL2.</title>
        <authorList>
            <person name="Lovell J."/>
            <person name="Jenkins J."/>
            <person name="Lowry D."/>
            <person name="Mamidi S."/>
            <person name="Sreedasyam A."/>
            <person name="Weng X."/>
            <person name="Barry K."/>
            <person name="Bonette J."/>
            <person name="Campitelli B."/>
            <person name="Daum C."/>
            <person name="Gordon S."/>
            <person name="Gould B."/>
            <person name="Lipzen A."/>
            <person name="MacQueen A."/>
            <person name="Palacio-Mejia J."/>
            <person name="Plott C."/>
            <person name="Shakirov E."/>
            <person name="Shu S."/>
            <person name="Yoshinaga Y."/>
            <person name="Zane M."/>
            <person name="Rokhsar D."/>
            <person name="Grimwood J."/>
            <person name="Schmutz J."/>
            <person name="Juenger T."/>
        </authorList>
    </citation>
    <scope>NUCLEOTIDE SEQUENCE [LARGE SCALE GENOMIC DNA]</scope>
    <source>
        <strain evidence="2">cv. HAL2</strain>
    </source>
</reference>
<name>A0A2T7EM73_9POAL</name>
<sequence>MQPCQSAAESRRKYGPIMPQLQTLQARAISPKSREGSNELGVACQFVSVDPEPKLGASSLCSTRA</sequence>
<dbReference type="AlphaFoldDB" id="A0A2T7EM73"/>
<proteinExistence type="predicted"/>
<organism evidence="1 2">
    <name type="scientific">Panicum hallii var. hallii</name>
    <dbReference type="NCBI Taxonomy" id="1504633"/>
    <lineage>
        <taxon>Eukaryota</taxon>
        <taxon>Viridiplantae</taxon>
        <taxon>Streptophyta</taxon>
        <taxon>Embryophyta</taxon>
        <taxon>Tracheophyta</taxon>
        <taxon>Spermatophyta</taxon>
        <taxon>Magnoliopsida</taxon>
        <taxon>Liliopsida</taxon>
        <taxon>Poales</taxon>
        <taxon>Poaceae</taxon>
        <taxon>PACMAD clade</taxon>
        <taxon>Panicoideae</taxon>
        <taxon>Panicodae</taxon>
        <taxon>Paniceae</taxon>
        <taxon>Panicinae</taxon>
        <taxon>Panicum</taxon>
        <taxon>Panicum sect. Panicum</taxon>
    </lineage>
</organism>
<evidence type="ECO:0000313" key="1">
    <source>
        <dbReference type="EMBL" id="PUZ68937.1"/>
    </source>
</evidence>